<dbReference type="AlphaFoldDB" id="A0A6J6EE28"/>
<dbReference type="EMBL" id="CAEZTT010000038">
    <property type="protein sequence ID" value="CAB4574126.1"/>
    <property type="molecule type" value="Genomic_DNA"/>
</dbReference>
<proteinExistence type="predicted"/>
<accession>A0A6J6EE28</accession>
<reference evidence="1" key="1">
    <citation type="submission" date="2020-05" db="EMBL/GenBank/DDBJ databases">
        <authorList>
            <person name="Chiriac C."/>
            <person name="Salcher M."/>
            <person name="Ghai R."/>
            <person name="Kavagutti S V."/>
        </authorList>
    </citation>
    <scope>NUCLEOTIDE SEQUENCE</scope>
</reference>
<gene>
    <name evidence="1" type="ORF">UFOPK1726_00466</name>
</gene>
<name>A0A6J6EE28_9ZZZZ</name>
<protein>
    <submittedName>
        <fullName evidence="1">Unannotated protein</fullName>
    </submittedName>
</protein>
<sequence>MTSGTGWTTSGGCTGKRAWCIRGSRRGRCVESFAFFVGFILDTFFGDEGWCVDHGGISDFRIPVPNLDKTEFGFGTDSNTVDFDVIAAEGLPHSHENDVHEESIHFIGVNFDTPGTTITVIFRFPDRLNTLSHQEEHTIENVFFLEKAAESTQFFHGVESN</sequence>
<organism evidence="1">
    <name type="scientific">freshwater metagenome</name>
    <dbReference type="NCBI Taxonomy" id="449393"/>
    <lineage>
        <taxon>unclassified sequences</taxon>
        <taxon>metagenomes</taxon>
        <taxon>ecological metagenomes</taxon>
    </lineage>
</organism>
<evidence type="ECO:0000313" key="1">
    <source>
        <dbReference type="EMBL" id="CAB4574126.1"/>
    </source>
</evidence>